<gene>
    <name evidence="1" type="ORF">OJAG_34190</name>
</gene>
<dbReference type="STRING" id="43678.OJAG_34190"/>
<evidence type="ECO:0000313" key="2">
    <source>
        <dbReference type="Proteomes" id="UP000076447"/>
    </source>
</evidence>
<comment type="caution">
    <text evidence="1">The sequence shown here is derived from an EMBL/GenBank/DDBJ whole genome shotgun (WGS) entry which is preliminary data.</text>
</comment>
<dbReference type="AlphaFoldDB" id="A0A163Q9W7"/>
<name>A0A163Q9W7_9CELL</name>
<dbReference type="RefSeq" id="WP_068709836.1">
    <property type="nucleotide sequence ID" value="NZ_LRIE01000083.1"/>
</dbReference>
<evidence type="ECO:0000313" key="1">
    <source>
        <dbReference type="EMBL" id="KZM33935.1"/>
    </source>
</evidence>
<reference evidence="1 2" key="1">
    <citation type="submission" date="2016-01" db="EMBL/GenBank/DDBJ databases">
        <title>Genome sequence of Oerskovia enterophila VJag, an agar and cellulose degrading bacterium.</title>
        <authorList>
            <person name="Poehlein A."/>
            <person name="Jag V."/>
            <person name="Bengelsdorf F."/>
            <person name="Duerre P."/>
            <person name="Daniel R."/>
        </authorList>
    </citation>
    <scope>NUCLEOTIDE SEQUENCE [LARGE SCALE GENOMIC DNA]</scope>
    <source>
        <strain evidence="1 2">VJag</strain>
    </source>
</reference>
<proteinExistence type="predicted"/>
<sequence>MRDIDEHGQSLLRATDVPGLVPVSLGGPVLQRVAGGVLAPSRHSLTYGDRVLATRLALPADSVLCGTTAAWIHGVDQVSAAHAIEVGARHGRRVRSLDGRSSRGRSFHPDDVQDSGWGLVTTPARTAYDLARDPVLLRSVPRLDALVRVTALTVADVWPIVERNPGARWLTMAPRAFDLVDAGAESVRESMLRVLLALEGFPRLVTQHELHDLAGTFVARLDLANPELRVGVEYDGAHHLDPDQAVKDRVRRDRVRANGWGLLVVDSTLFAQRTALFAAAAALFEQARRLRW</sequence>
<dbReference type="PATRIC" id="fig|43678.3.peg.3583"/>
<dbReference type="Gene3D" id="3.40.960.10">
    <property type="entry name" value="VSR Endonuclease"/>
    <property type="match status" value="1"/>
</dbReference>
<dbReference type="OrthoDB" id="5517693at2"/>
<accession>A0A163Q9W7</accession>
<evidence type="ECO:0008006" key="3">
    <source>
        <dbReference type="Google" id="ProtNLM"/>
    </source>
</evidence>
<protein>
    <recommendedName>
        <fullName evidence="3">DUF559 domain-containing protein</fullName>
    </recommendedName>
</protein>
<dbReference type="EMBL" id="LRIE01000083">
    <property type="protein sequence ID" value="KZM33935.1"/>
    <property type="molecule type" value="Genomic_DNA"/>
</dbReference>
<organism evidence="1 2">
    <name type="scientific">Oerskovia enterophila</name>
    <dbReference type="NCBI Taxonomy" id="43678"/>
    <lineage>
        <taxon>Bacteria</taxon>
        <taxon>Bacillati</taxon>
        <taxon>Actinomycetota</taxon>
        <taxon>Actinomycetes</taxon>
        <taxon>Micrococcales</taxon>
        <taxon>Cellulomonadaceae</taxon>
        <taxon>Oerskovia</taxon>
    </lineage>
</organism>
<dbReference type="Proteomes" id="UP000076447">
    <property type="component" value="Unassembled WGS sequence"/>
</dbReference>